<dbReference type="EMBL" id="RXOF01000007">
    <property type="protein sequence ID" value="RTQ49140.1"/>
    <property type="molecule type" value="Genomic_DNA"/>
</dbReference>
<accession>A0A3S0H4G0</accession>
<evidence type="ECO:0000313" key="3">
    <source>
        <dbReference type="EMBL" id="RTQ49140.1"/>
    </source>
</evidence>
<sequence>MLVSVCVITRNEERLLGQCLASVAGLADELLVVDSGSTDATVAVARQHGARVHHIEWRHDYAWARNVAIEQARGAWILFLDADEYWQGPADLRRRLARTPAAVGGFLLERADVYLDLDSGKRMLRPVGLVRLFRRDARFRFRYAVHEQLNSSLTEAGARIEVLPDARIVHQIYAHDAAFLQAKQRRYLQLLDAELARQPTDEWLRYQRAKTVWFLQDKPQALHLFEALTAPITRSVIIRCSALCNAAILLLEQGQPAAAEARLQESLALNPQQSLAHLILGDLHYAARRYGLAARAYLRTSTSLRRLAFDQIIPGDLYLYPSEQRYKLGCCLLAAGRPRLAEAFFRWARRHEADHVGSLYGLALVRLLRRDVPAARRYAQELQRLNPEWQQLPALLRRTGA</sequence>
<dbReference type="SMART" id="SM00028">
    <property type="entry name" value="TPR"/>
    <property type="match status" value="4"/>
</dbReference>
<dbReference type="SUPFAM" id="SSF53448">
    <property type="entry name" value="Nucleotide-diphospho-sugar transferases"/>
    <property type="match status" value="1"/>
</dbReference>
<dbReference type="AlphaFoldDB" id="A0A3S0H4G0"/>
<feature type="domain" description="Glycosyltransferase 2-like" evidence="2">
    <location>
        <begin position="4"/>
        <end position="89"/>
    </location>
</feature>
<dbReference type="InterPro" id="IPR011990">
    <property type="entry name" value="TPR-like_helical_dom_sf"/>
</dbReference>
<dbReference type="InterPro" id="IPR029044">
    <property type="entry name" value="Nucleotide-diphossugar_trans"/>
</dbReference>
<dbReference type="Gene3D" id="3.90.550.10">
    <property type="entry name" value="Spore Coat Polysaccharide Biosynthesis Protein SpsA, Chain A"/>
    <property type="match status" value="1"/>
</dbReference>
<dbReference type="Proteomes" id="UP000282184">
    <property type="component" value="Unassembled WGS sequence"/>
</dbReference>
<dbReference type="InterPro" id="IPR019734">
    <property type="entry name" value="TPR_rpt"/>
</dbReference>
<dbReference type="InterPro" id="IPR001173">
    <property type="entry name" value="Glyco_trans_2-like"/>
</dbReference>
<organism evidence="3 4">
    <name type="scientific">Hymenobacter gummosus</name>
    <dbReference type="NCBI Taxonomy" id="1776032"/>
    <lineage>
        <taxon>Bacteria</taxon>
        <taxon>Pseudomonadati</taxon>
        <taxon>Bacteroidota</taxon>
        <taxon>Cytophagia</taxon>
        <taxon>Cytophagales</taxon>
        <taxon>Hymenobacteraceae</taxon>
        <taxon>Hymenobacter</taxon>
    </lineage>
</organism>
<evidence type="ECO:0000259" key="2">
    <source>
        <dbReference type="Pfam" id="PF00535"/>
    </source>
</evidence>
<evidence type="ECO:0000313" key="4">
    <source>
        <dbReference type="Proteomes" id="UP000282184"/>
    </source>
</evidence>
<dbReference type="GO" id="GO:0016740">
    <property type="term" value="F:transferase activity"/>
    <property type="evidence" value="ECO:0007669"/>
    <property type="project" value="UniProtKB-KW"/>
</dbReference>
<dbReference type="CDD" id="cd02511">
    <property type="entry name" value="Beta4Glucosyltransferase"/>
    <property type="match status" value="1"/>
</dbReference>
<dbReference type="RefSeq" id="WP_126693671.1">
    <property type="nucleotide sequence ID" value="NZ_RXOF01000007.1"/>
</dbReference>
<dbReference type="Gene3D" id="1.25.40.10">
    <property type="entry name" value="Tetratricopeptide repeat domain"/>
    <property type="match status" value="2"/>
</dbReference>
<reference evidence="3 4" key="1">
    <citation type="submission" date="2018-12" db="EMBL/GenBank/DDBJ databases">
        <title>Hymenobacter gummosus sp. nov., isolated from a spring.</title>
        <authorList>
            <person name="Nie L."/>
        </authorList>
    </citation>
    <scope>NUCLEOTIDE SEQUENCE [LARGE SCALE GENOMIC DNA]</scope>
    <source>
        <strain evidence="3 4">KCTC 52166</strain>
    </source>
</reference>
<dbReference type="OrthoDB" id="9815923at2"/>
<dbReference type="PANTHER" id="PTHR43630:SF2">
    <property type="entry name" value="GLYCOSYLTRANSFERASE"/>
    <property type="match status" value="1"/>
</dbReference>
<protein>
    <submittedName>
        <fullName evidence="3">Glycosyltransferase</fullName>
    </submittedName>
</protein>
<dbReference type="PANTHER" id="PTHR43630">
    <property type="entry name" value="POLY-BETA-1,6-N-ACETYL-D-GLUCOSAMINE SYNTHASE"/>
    <property type="match status" value="1"/>
</dbReference>
<proteinExistence type="inferred from homology"/>
<name>A0A3S0H4G0_9BACT</name>
<keyword evidence="3" id="KW-0808">Transferase</keyword>
<evidence type="ECO:0000256" key="1">
    <source>
        <dbReference type="ARBA" id="ARBA00038494"/>
    </source>
</evidence>
<comment type="caution">
    <text evidence="3">The sequence shown here is derived from an EMBL/GenBank/DDBJ whole genome shotgun (WGS) entry which is preliminary data.</text>
</comment>
<dbReference type="Pfam" id="PF00535">
    <property type="entry name" value="Glycos_transf_2"/>
    <property type="match status" value="1"/>
</dbReference>
<keyword evidence="4" id="KW-1185">Reference proteome</keyword>
<gene>
    <name evidence="3" type="ORF">EJV47_13400</name>
</gene>
<dbReference type="SUPFAM" id="SSF48452">
    <property type="entry name" value="TPR-like"/>
    <property type="match status" value="1"/>
</dbReference>
<comment type="similarity">
    <text evidence="1">Belongs to the glycosyltransferase 2 family. WaaE/KdtX subfamily.</text>
</comment>
<dbReference type="Pfam" id="PF13432">
    <property type="entry name" value="TPR_16"/>
    <property type="match status" value="2"/>
</dbReference>